<dbReference type="OrthoDB" id="1120671at2"/>
<organism evidence="2 3">
    <name type="scientific">Dysgonomonas macrotermitis</name>
    <dbReference type="NCBI Taxonomy" id="1346286"/>
    <lineage>
        <taxon>Bacteria</taxon>
        <taxon>Pseudomonadati</taxon>
        <taxon>Bacteroidota</taxon>
        <taxon>Bacteroidia</taxon>
        <taxon>Bacteroidales</taxon>
        <taxon>Dysgonomonadaceae</taxon>
        <taxon>Dysgonomonas</taxon>
    </lineage>
</organism>
<dbReference type="STRING" id="1346286.SAMN05444362_10815"/>
<dbReference type="InterPro" id="IPR016181">
    <property type="entry name" value="Acyl_CoA_acyltransferase"/>
</dbReference>
<name>A0A1M5CXW3_9BACT</name>
<keyword evidence="3" id="KW-1185">Reference proteome</keyword>
<proteinExistence type="predicted"/>
<evidence type="ECO:0000313" key="2">
    <source>
        <dbReference type="EMBL" id="SHF59593.1"/>
    </source>
</evidence>
<dbReference type="PROSITE" id="PS51729">
    <property type="entry name" value="GNAT_YJDJ"/>
    <property type="match status" value="1"/>
</dbReference>
<accession>A0A1M5CXW3</accession>
<evidence type="ECO:0000313" key="3">
    <source>
        <dbReference type="Proteomes" id="UP000184480"/>
    </source>
</evidence>
<dbReference type="InterPro" id="IPR045057">
    <property type="entry name" value="Gcn5-rel_NAT"/>
</dbReference>
<sequence>MEYKIINNVDNNRFEAKLDSEVIGLIDYELSEGNVLIVPHTEVNTKYEGQGIAGAMTKALLEFASVNSYRILPICPYTKAYIDRHPEYHQLL</sequence>
<dbReference type="AlphaFoldDB" id="A0A1M5CXW3"/>
<reference evidence="3" key="1">
    <citation type="submission" date="2016-11" db="EMBL/GenBank/DDBJ databases">
        <authorList>
            <person name="Varghese N."/>
            <person name="Submissions S."/>
        </authorList>
    </citation>
    <scope>NUCLEOTIDE SEQUENCE [LARGE SCALE GENOMIC DNA]</scope>
    <source>
        <strain evidence="3">DSM 27370</strain>
    </source>
</reference>
<dbReference type="Pfam" id="PF14542">
    <property type="entry name" value="Acetyltransf_CG"/>
    <property type="match status" value="1"/>
</dbReference>
<dbReference type="SUPFAM" id="SSF55729">
    <property type="entry name" value="Acyl-CoA N-acyltransferases (Nat)"/>
    <property type="match status" value="1"/>
</dbReference>
<dbReference type="EMBL" id="FQUC01000008">
    <property type="protein sequence ID" value="SHF59593.1"/>
    <property type="molecule type" value="Genomic_DNA"/>
</dbReference>
<dbReference type="PANTHER" id="PTHR31435:SF10">
    <property type="entry name" value="BSR4717 PROTEIN"/>
    <property type="match status" value="1"/>
</dbReference>
<dbReference type="Gene3D" id="3.40.630.30">
    <property type="match status" value="1"/>
</dbReference>
<dbReference type="PANTHER" id="PTHR31435">
    <property type="entry name" value="PROTEIN NATD1"/>
    <property type="match status" value="1"/>
</dbReference>
<evidence type="ECO:0000259" key="1">
    <source>
        <dbReference type="PROSITE" id="PS51729"/>
    </source>
</evidence>
<dbReference type="RefSeq" id="WP_062178345.1">
    <property type="nucleotide sequence ID" value="NZ_BBXL01000004.1"/>
</dbReference>
<dbReference type="InterPro" id="IPR031165">
    <property type="entry name" value="GNAT_YJDJ"/>
</dbReference>
<protein>
    <recommendedName>
        <fullName evidence="1">N-acetyltransferase domain-containing protein</fullName>
    </recommendedName>
</protein>
<gene>
    <name evidence="2" type="ORF">SAMN05444362_10815</name>
</gene>
<dbReference type="Proteomes" id="UP000184480">
    <property type="component" value="Unassembled WGS sequence"/>
</dbReference>
<feature type="domain" description="N-acetyltransferase" evidence="1">
    <location>
        <begin position="6"/>
        <end position="92"/>
    </location>
</feature>